<evidence type="ECO:0000313" key="3">
    <source>
        <dbReference type="EMBL" id="QEZ67835.1"/>
    </source>
</evidence>
<dbReference type="EMBL" id="CP032452">
    <property type="protein sequence ID" value="QEZ67835.1"/>
    <property type="molecule type" value="Genomic_DNA"/>
</dbReference>
<dbReference type="Pfam" id="PF13308">
    <property type="entry name" value="YARHG"/>
    <property type="match status" value="1"/>
</dbReference>
<dbReference type="AlphaFoldDB" id="A0A5P3XCU3"/>
<dbReference type="SMART" id="SM01324">
    <property type="entry name" value="YARHG"/>
    <property type="match status" value="1"/>
</dbReference>
<reference evidence="3 4" key="1">
    <citation type="submission" date="2018-09" db="EMBL/GenBank/DDBJ databases">
        <title>A clostridial neurotoxin that targets Anopheles mosquitoes.</title>
        <authorList>
            <person name="Contreras E."/>
            <person name="Masuyer G."/>
            <person name="Qureshi N."/>
            <person name="Chawla S."/>
            <person name="Lim H.L."/>
            <person name="Chen J."/>
            <person name="Stenmark P."/>
            <person name="Gill S."/>
        </authorList>
    </citation>
    <scope>NUCLEOTIDE SEQUENCE [LARGE SCALE GENOMIC DNA]</scope>
    <source>
        <strain evidence="3 4">Cbm</strain>
    </source>
</reference>
<dbReference type="InterPro" id="IPR038434">
    <property type="entry name" value="YARHG_sf"/>
</dbReference>
<dbReference type="RefSeq" id="WP_150885675.1">
    <property type="nucleotide sequence ID" value="NZ_CP032452.1"/>
</dbReference>
<name>A0A5P3XCU3_PARBF</name>
<protein>
    <submittedName>
        <fullName evidence="3">YARHG domain-containing protein</fullName>
    </submittedName>
</protein>
<keyword evidence="1" id="KW-0472">Membrane</keyword>
<dbReference type="Gene3D" id="1.20.58.1690">
    <property type="match status" value="1"/>
</dbReference>
<accession>A0A5P3XCU3</accession>
<proteinExistence type="predicted"/>
<feature type="transmembrane region" description="Helical" evidence="1">
    <location>
        <begin position="41"/>
        <end position="61"/>
    </location>
</feature>
<evidence type="ECO:0000259" key="2">
    <source>
        <dbReference type="SMART" id="SM01324"/>
    </source>
</evidence>
<keyword evidence="1" id="KW-1133">Transmembrane helix</keyword>
<keyword evidence="1" id="KW-0812">Transmembrane</keyword>
<evidence type="ECO:0000313" key="4">
    <source>
        <dbReference type="Proteomes" id="UP000326961"/>
    </source>
</evidence>
<dbReference type="InterPro" id="IPR025582">
    <property type="entry name" value="YARHG_dom"/>
</dbReference>
<dbReference type="Proteomes" id="UP000326961">
    <property type="component" value="Chromosome"/>
</dbReference>
<evidence type="ECO:0000256" key="1">
    <source>
        <dbReference type="SAM" id="Phobius"/>
    </source>
</evidence>
<sequence>MKVCKVCKKELPENATFCDGCGNKIIETSIKKQNKRHSMKVIVSIAIVVTVCIVAIIGVLISKDKILYNHYRIKGDKEESISKSIDYYVDALEIKYTDEIVRDISDRIKESENFEEEITKLEGVLNEKDLNNLYAKMYVKKAEKNFNDGNYETSFKYLKKAEIYNYDIAKFEYYEDLIGFINNNYSENDYPVYMGYGESYYIIPDSSSRYLTKEELYQYDKSSLGFIRNEIFARHGYVFKNEDYKNYFTSMPWYLPDSRFKGTLKELNPVEKHNVELIQSIE</sequence>
<feature type="domain" description="YARHG" evidence="2">
    <location>
        <begin position="199"/>
        <end position="282"/>
    </location>
</feature>
<organism evidence="3 4">
    <name type="scientific">Paraclostridium bifermentans</name>
    <name type="common">Clostridium bifermentans</name>
    <dbReference type="NCBI Taxonomy" id="1490"/>
    <lineage>
        <taxon>Bacteria</taxon>
        <taxon>Bacillati</taxon>
        <taxon>Bacillota</taxon>
        <taxon>Clostridia</taxon>
        <taxon>Peptostreptococcales</taxon>
        <taxon>Peptostreptococcaceae</taxon>
        <taxon>Paraclostridium</taxon>
    </lineage>
</organism>
<gene>
    <name evidence="3" type="ORF">D4A35_02385</name>
</gene>